<dbReference type="AlphaFoldDB" id="A0A4Q2EF65"/>
<dbReference type="InterPro" id="IPR003593">
    <property type="entry name" value="AAA+_ATPase"/>
</dbReference>
<dbReference type="PROSITE" id="PS00211">
    <property type="entry name" value="ABC_TRANSPORTER_1"/>
    <property type="match status" value="1"/>
</dbReference>
<dbReference type="GO" id="GO:0043190">
    <property type="term" value="C:ATP-binding cassette (ABC) transporter complex"/>
    <property type="evidence" value="ECO:0007669"/>
    <property type="project" value="TreeGrafter"/>
</dbReference>
<dbReference type="InterPro" id="IPR027417">
    <property type="entry name" value="P-loop_NTPase"/>
</dbReference>
<dbReference type="PROSITE" id="PS50893">
    <property type="entry name" value="ABC_TRANSPORTER_2"/>
    <property type="match status" value="2"/>
</dbReference>
<keyword evidence="7" id="KW-1185">Reference proteome</keyword>
<dbReference type="SMART" id="SM00382">
    <property type="entry name" value="AAA"/>
    <property type="match status" value="2"/>
</dbReference>
<dbReference type="EMBL" id="PPCV01000006">
    <property type="protein sequence ID" value="RXW31891.1"/>
    <property type="molecule type" value="Genomic_DNA"/>
</dbReference>
<evidence type="ECO:0000313" key="7">
    <source>
        <dbReference type="Proteomes" id="UP000290624"/>
    </source>
</evidence>
<evidence type="ECO:0000259" key="5">
    <source>
        <dbReference type="PROSITE" id="PS50893"/>
    </source>
</evidence>
<dbReference type="InterPro" id="IPR015856">
    <property type="entry name" value="ABC_transpr_CbiO/EcfA_su"/>
</dbReference>
<dbReference type="Pfam" id="PF00005">
    <property type="entry name" value="ABC_tran"/>
    <property type="match status" value="2"/>
</dbReference>
<feature type="domain" description="ABC transporter" evidence="5">
    <location>
        <begin position="285"/>
        <end position="511"/>
    </location>
</feature>
<evidence type="ECO:0000256" key="2">
    <source>
        <dbReference type="ARBA" id="ARBA00022448"/>
    </source>
</evidence>
<dbReference type="GO" id="GO:0016887">
    <property type="term" value="F:ATP hydrolysis activity"/>
    <property type="evidence" value="ECO:0007669"/>
    <property type="project" value="InterPro"/>
</dbReference>
<protein>
    <submittedName>
        <fullName evidence="6">Cobalt ABC transporter ATP-binding protein</fullName>
    </submittedName>
</protein>
<evidence type="ECO:0000256" key="4">
    <source>
        <dbReference type="ARBA" id="ARBA00022840"/>
    </source>
</evidence>
<gene>
    <name evidence="6" type="ORF">C1706_10140</name>
</gene>
<dbReference type="SUPFAM" id="SSF52540">
    <property type="entry name" value="P-loop containing nucleoside triphosphate hydrolases"/>
    <property type="match status" value="2"/>
</dbReference>
<dbReference type="RefSeq" id="WP_129459111.1">
    <property type="nucleotide sequence ID" value="NZ_PPCV01000006.1"/>
</dbReference>
<accession>A0A4Q2EF65</accession>
<dbReference type="GO" id="GO:0005524">
    <property type="term" value="F:ATP binding"/>
    <property type="evidence" value="ECO:0007669"/>
    <property type="project" value="UniProtKB-KW"/>
</dbReference>
<dbReference type="Proteomes" id="UP000290624">
    <property type="component" value="Unassembled WGS sequence"/>
</dbReference>
<name>A0A4Q2EF65_9ACTN</name>
<dbReference type="InterPro" id="IPR003439">
    <property type="entry name" value="ABC_transporter-like_ATP-bd"/>
</dbReference>
<keyword evidence="3" id="KW-0547">Nucleotide-binding</keyword>
<dbReference type="CDD" id="cd03225">
    <property type="entry name" value="ABC_cobalt_CbiO_domain1"/>
    <property type="match status" value="1"/>
</dbReference>
<dbReference type="GO" id="GO:0042626">
    <property type="term" value="F:ATPase-coupled transmembrane transporter activity"/>
    <property type="evidence" value="ECO:0007669"/>
    <property type="project" value="TreeGrafter"/>
</dbReference>
<sequence length="528" mass="56074">MITFEDVTLTYPGASEPTLREVSFTVEEGDLAVVVGRTGTGKSTLLGAINGLVPHFTGGTLAGDVRVAGRSTAHNRPRDLADVVGWVGQDPRAGFVTDTVEEEIAYGMEQLGLRPAAMRKRVEETLDLMGIAALRRRPLADLSGGQQQRVAIAAVLAAQPRVLVLDEPTSALDPTAAQDVLSALTSLVHEVGLTVVLAEHRLERVLHQADTLLWLPQDTHGVVVGPPSRLLLTCDVRPPLAQLARALHWDAVPASVRDARRRVQREHLRVTAPAVVPLSTAPARVSVRDLTISYGSLTAVNRLSLDLRPGEVTALMGRNGAGKSSLLWALQGGLPSTGSVSVDGRDPRTLSAPQARRLVSLVPQTATDLLYLPTVAAELAQADRETGSQPGTAAEILSSLGSRLPPQADPRDLSEGQRLSLVLALQLCAEPGVILLDEPTRGLDYAMKDHLSRTVSRLAHEGHVVVVSTHDVEFAAASQRTLVMADGDVIADGPTREVLTSSPAFAPQTTKVFSPTAVLVPDEVRGAR</sequence>
<comment type="similarity">
    <text evidence="1">Belongs to the ABC transporter superfamily.</text>
</comment>
<dbReference type="InterPro" id="IPR017871">
    <property type="entry name" value="ABC_transporter-like_CS"/>
</dbReference>
<organism evidence="6 7">
    <name type="scientific">Propioniciclava flava</name>
    <dbReference type="NCBI Taxonomy" id="2072026"/>
    <lineage>
        <taxon>Bacteria</taxon>
        <taxon>Bacillati</taxon>
        <taxon>Actinomycetota</taxon>
        <taxon>Actinomycetes</taxon>
        <taxon>Propionibacteriales</taxon>
        <taxon>Propionibacteriaceae</taxon>
        <taxon>Propioniciclava</taxon>
    </lineage>
</organism>
<evidence type="ECO:0000256" key="3">
    <source>
        <dbReference type="ARBA" id="ARBA00022741"/>
    </source>
</evidence>
<evidence type="ECO:0000313" key="6">
    <source>
        <dbReference type="EMBL" id="RXW31891.1"/>
    </source>
</evidence>
<proteinExistence type="inferred from homology"/>
<dbReference type="OrthoDB" id="7757085at2"/>
<dbReference type="InterPro" id="IPR050095">
    <property type="entry name" value="ECF_ABC_transporter_ATP-bd"/>
</dbReference>
<evidence type="ECO:0000256" key="1">
    <source>
        <dbReference type="ARBA" id="ARBA00005417"/>
    </source>
</evidence>
<keyword evidence="2" id="KW-0813">Transport</keyword>
<feature type="domain" description="ABC transporter" evidence="5">
    <location>
        <begin position="2"/>
        <end position="243"/>
    </location>
</feature>
<reference evidence="6 7" key="1">
    <citation type="submission" date="2018-01" db="EMBL/GenBank/DDBJ databases">
        <title>Lactibacter flavus gen. nov., sp. nov., a novel bacterium of the family Propionibacteriaceae isolated from raw milk and dairy products.</title>
        <authorList>
            <person name="Wenning M."/>
            <person name="Breitenwieser F."/>
            <person name="Huptas C."/>
            <person name="von Neubeck M."/>
            <person name="Busse H.-J."/>
            <person name="Scherer S."/>
        </authorList>
    </citation>
    <scope>NUCLEOTIDE SEQUENCE [LARGE SCALE GENOMIC DNA]</scope>
    <source>
        <strain evidence="6 7">VG341</strain>
    </source>
</reference>
<dbReference type="Gene3D" id="3.40.50.300">
    <property type="entry name" value="P-loop containing nucleotide triphosphate hydrolases"/>
    <property type="match status" value="2"/>
</dbReference>
<dbReference type="PANTHER" id="PTHR43553:SF24">
    <property type="entry name" value="ENERGY-COUPLING FACTOR TRANSPORTER ATP-BINDING PROTEIN ECFA1"/>
    <property type="match status" value="1"/>
</dbReference>
<keyword evidence="4 6" id="KW-0067">ATP-binding</keyword>
<comment type="caution">
    <text evidence="6">The sequence shown here is derived from an EMBL/GenBank/DDBJ whole genome shotgun (WGS) entry which is preliminary data.</text>
</comment>
<dbReference type="PANTHER" id="PTHR43553">
    <property type="entry name" value="HEAVY METAL TRANSPORTER"/>
    <property type="match status" value="1"/>
</dbReference>